<protein>
    <submittedName>
        <fullName evidence="1">Uncharacterized protein</fullName>
    </submittedName>
</protein>
<name>I2MT37_STRT9</name>
<sequence length="181" mass="19327">MTITTDSATRICRIYERHTALYAPSVVTEAAALLDAYLATAAQHGLHDLEAADDEGWLAVSAAEAIAKKHGRPRTERTSAELHQLVRELVAAFTEEGLEVVPTEVRMGTGVAPVPAGPTWGMAGGLAVALYTDSGWNLMVNSTRTAVHTIYAPATAAGAREVAQLVHGVLRGDLEDPFRRR</sequence>
<dbReference type="RefSeq" id="WP_006351112.1">
    <property type="nucleotide sequence ID" value="NZ_CP029157.1"/>
</dbReference>
<dbReference type="EMBL" id="CP029157">
    <property type="protein sequence ID" value="QKM65787.1"/>
    <property type="molecule type" value="Genomic_DNA"/>
</dbReference>
<geneLocation type="plasmid" evidence="1 2">
    <name>pSTS1</name>
</geneLocation>
<proteinExistence type="predicted"/>
<evidence type="ECO:0000313" key="1">
    <source>
        <dbReference type="EMBL" id="QKM65787.1"/>
    </source>
</evidence>
<gene>
    <name evidence="1" type="ORF">STSU_000090</name>
</gene>
<dbReference type="Proteomes" id="UP000005940">
    <property type="component" value="Plasmid pSTS1"/>
</dbReference>
<dbReference type="AlphaFoldDB" id="I2MT37"/>
<reference evidence="1 2" key="1">
    <citation type="journal article" date="2012" name="J. Bacteriol.">
        <title>Draft genome of Streptomyces tsukubaensis NRRL 18488, the producer of the clinically important immunosuppressant tacrolimus (FK506).</title>
        <authorList>
            <person name="Barreiro C."/>
            <person name="Prieto C."/>
            <person name="Sola-Landa A."/>
            <person name="Solera E."/>
            <person name="Martinez-Castro M."/>
            <person name="Perez-Redondo R."/>
            <person name="Garcia-Estrada C."/>
            <person name="Aparicio J.F."/>
            <person name="Fernandez-Martinez L.T."/>
            <person name="Santos-Aberturas J."/>
            <person name="Salehi-Najafabadi Z."/>
            <person name="Rodriguez-Garcia A."/>
            <person name="Tauch A."/>
            <person name="Martin J.F."/>
        </authorList>
    </citation>
    <scope>NUCLEOTIDE SEQUENCE [LARGE SCALE GENOMIC DNA]</scope>
    <source>
        <strain evidence="2">DSM 42081 / NBRC 108919 / NRRL 18488 / 9993</strain>
    </source>
</reference>
<keyword evidence="2" id="KW-1185">Reference proteome</keyword>
<organism evidence="1 2">
    <name type="scientific">Streptomyces tsukubensis (strain DSM 42081 / NBRC 108919 / NRRL 18488 / 9993)</name>
    <dbReference type="NCBI Taxonomy" id="1114943"/>
    <lineage>
        <taxon>Bacteria</taxon>
        <taxon>Bacillati</taxon>
        <taxon>Actinomycetota</taxon>
        <taxon>Actinomycetes</taxon>
        <taxon>Kitasatosporales</taxon>
        <taxon>Streptomycetaceae</taxon>
        <taxon>Streptomyces</taxon>
    </lineage>
</organism>
<keyword evidence="1" id="KW-0614">Plasmid</keyword>
<accession>I2MT37</accession>
<evidence type="ECO:0000313" key="2">
    <source>
        <dbReference type="Proteomes" id="UP000005940"/>
    </source>
</evidence>